<keyword evidence="1" id="KW-1133">Transmembrane helix</keyword>
<evidence type="ECO:0000313" key="2">
    <source>
        <dbReference type="EMBL" id="KAH7046725.1"/>
    </source>
</evidence>
<accession>A0ABQ8G744</accession>
<evidence type="ECO:0000313" key="3">
    <source>
        <dbReference type="Proteomes" id="UP000774617"/>
    </source>
</evidence>
<dbReference type="Proteomes" id="UP000774617">
    <property type="component" value="Unassembled WGS sequence"/>
</dbReference>
<evidence type="ECO:0000256" key="1">
    <source>
        <dbReference type="SAM" id="Phobius"/>
    </source>
</evidence>
<organism evidence="2 3">
    <name type="scientific">Macrophomina phaseolina</name>
    <dbReference type="NCBI Taxonomy" id="35725"/>
    <lineage>
        <taxon>Eukaryota</taxon>
        <taxon>Fungi</taxon>
        <taxon>Dikarya</taxon>
        <taxon>Ascomycota</taxon>
        <taxon>Pezizomycotina</taxon>
        <taxon>Dothideomycetes</taxon>
        <taxon>Dothideomycetes incertae sedis</taxon>
        <taxon>Botryosphaeriales</taxon>
        <taxon>Botryosphaeriaceae</taxon>
        <taxon>Macrophomina</taxon>
    </lineage>
</organism>
<comment type="caution">
    <text evidence="2">The sequence shown here is derived from an EMBL/GenBank/DDBJ whole genome shotgun (WGS) entry which is preliminary data.</text>
</comment>
<dbReference type="EMBL" id="JAGTJR010000017">
    <property type="protein sequence ID" value="KAH7046725.1"/>
    <property type="molecule type" value="Genomic_DNA"/>
</dbReference>
<name>A0ABQ8G744_9PEZI</name>
<keyword evidence="1" id="KW-0812">Transmembrane</keyword>
<keyword evidence="3" id="KW-1185">Reference proteome</keyword>
<reference evidence="2 3" key="1">
    <citation type="journal article" date="2021" name="Nat. Commun.">
        <title>Genetic determinants of endophytism in the Arabidopsis root mycobiome.</title>
        <authorList>
            <person name="Mesny F."/>
            <person name="Miyauchi S."/>
            <person name="Thiergart T."/>
            <person name="Pickel B."/>
            <person name="Atanasova L."/>
            <person name="Karlsson M."/>
            <person name="Huettel B."/>
            <person name="Barry K.W."/>
            <person name="Haridas S."/>
            <person name="Chen C."/>
            <person name="Bauer D."/>
            <person name="Andreopoulos W."/>
            <person name="Pangilinan J."/>
            <person name="LaButti K."/>
            <person name="Riley R."/>
            <person name="Lipzen A."/>
            <person name="Clum A."/>
            <person name="Drula E."/>
            <person name="Henrissat B."/>
            <person name="Kohler A."/>
            <person name="Grigoriev I.V."/>
            <person name="Martin F.M."/>
            <person name="Hacquard S."/>
        </authorList>
    </citation>
    <scope>NUCLEOTIDE SEQUENCE [LARGE SCALE GENOMIC DNA]</scope>
    <source>
        <strain evidence="2 3">MPI-SDFR-AT-0080</strain>
    </source>
</reference>
<sequence>MPNDVRQMHSGATSNDYSTQINGDVLVCSLEVLFKLFKLLWQPLSAWMRQSLQPWFRRHPLRNSIIITFVILSLFAAIIAPKTYCTVQHSTANTTVVGWDGKLSTCTRHGATICPNDVCDSSSVCVAERTITLPCWDGRCCTEGCLYGWVCPADSTCAPGLTCRSRLEGSALISRCRWPETSTTSLAALTTPATATAMAGSTTAA</sequence>
<feature type="transmembrane region" description="Helical" evidence="1">
    <location>
        <begin position="61"/>
        <end position="80"/>
    </location>
</feature>
<keyword evidence="1" id="KW-0472">Membrane</keyword>
<protein>
    <submittedName>
        <fullName evidence="2">Uncharacterized protein</fullName>
    </submittedName>
</protein>
<gene>
    <name evidence="2" type="ORF">B0J12DRAFT_668332</name>
</gene>
<proteinExistence type="predicted"/>